<feature type="domain" description="Beta-lactamase-related" evidence="2">
    <location>
        <begin position="32"/>
        <end position="367"/>
    </location>
</feature>
<reference evidence="4" key="2">
    <citation type="submission" date="2020-09" db="EMBL/GenBank/DDBJ databases">
        <authorList>
            <person name="Sun Q."/>
            <person name="Kim S."/>
        </authorList>
    </citation>
    <scope>NUCLEOTIDE SEQUENCE</scope>
    <source>
        <strain evidence="4">KCTC 42731</strain>
    </source>
</reference>
<dbReference type="Pfam" id="PF11954">
    <property type="entry name" value="DUF3471"/>
    <property type="match status" value="1"/>
</dbReference>
<dbReference type="Proteomes" id="UP000623842">
    <property type="component" value="Unassembled WGS sequence"/>
</dbReference>
<evidence type="ECO:0000256" key="1">
    <source>
        <dbReference type="SAM" id="SignalP"/>
    </source>
</evidence>
<accession>A0A919EIP2</accession>
<dbReference type="EMBL" id="BNCK01000002">
    <property type="protein sequence ID" value="GHF83382.1"/>
    <property type="molecule type" value="Genomic_DNA"/>
</dbReference>
<dbReference type="GO" id="GO:0016787">
    <property type="term" value="F:hydrolase activity"/>
    <property type="evidence" value="ECO:0007669"/>
    <property type="project" value="UniProtKB-KW"/>
</dbReference>
<proteinExistence type="predicted"/>
<gene>
    <name evidence="4" type="ORF">GCM10017161_08350</name>
</gene>
<feature type="signal peptide" evidence="1">
    <location>
        <begin position="1"/>
        <end position="21"/>
    </location>
</feature>
<dbReference type="Gene3D" id="3.40.710.10">
    <property type="entry name" value="DD-peptidase/beta-lactamase superfamily"/>
    <property type="match status" value="1"/>
</dbReference>
<dbReference type="SUPFAM" id="SSF56601">
    <property type="entry name" value="beta-lactamase/transpeptidase-like"/>
    <property type="match status" value="1"/>
</dbReference>
<evidence type="ECO:0000259" key="3">
    <source>
        <dbReference type="Pfam" id="PF11954"/>
    </source>
</evidence>
<evidence type="ECO:0000313" key="5">
    <source>
        <dbReference type="Proteomes" id="UP000623842"/>
    </source>
</evidence>
<dbReference type="InterPro" id="IPR001466">
    <property type="entry name" value="Beta-lactam-related"/>
</dbReference>
<sequence>MKILSLIGVIAYVLISPTSTAQTPSHFNEEKIDQLVEQTLSTFKVPGAAIGVIKDGKVLLNKGYGVQDINAPDRVDQHTLFKIASTTKAFNSAALAILVDQNKLHWDSKVVDIIPEFALYDDWVTKEFTIADLLTHRSGLARFAGDLMLWPEPAGFSREEIINNLKFLKPASGFRSEYAYDNLLYIVAGEVVAKITGMSWEAFVEKHIMAPLGMQRCFAGPVPAKQMKNIAQPHGVIDDKIEIVKRNQTYHKYSVMAAAGGIKCSVNDLLTWVDTQLNKGISAQGVRLFSEKQSEVMWKPHTILPVYESEKKYDNTNFKAYGLGWTLADVHGYKRVSHTGTLSGNLAYITLVPELDLGVIVLINQSSYYARSTLMNSIVQMFMDIPQQDWLSIEIAKQEERIAKIKANSVTSAASNTKPVRKTVLLPLKAYAGIYQDPWFGQVKISLENGQLNFQSLKSKKLVGEMLEHQEHAFIVWYDDRSLEGDAIARFITDQNQQVVGMTMEPLSEDTDASFDYQDLNFIRLSQQ</sequence>
<keyword evidence="4" id="KW-0378">Hydrolase</keyword>
<dbReference type="RefSeq" id="WP_189767585.1">
    <property type="nucleotide sequence ID" value="NZ_BNCK01000002.1"/>
</dbReference>
<dbReference type="InterPro" id="IPR050491">
    <property type="entry name" value="AmpC-like"/>
</dbReference>
<keyword evidence="1" id="KW-0732">Signal</keyword>
<evidence type="ECO:0000313" key="4">
    <source>
        <dbReference type="EMBL" id="GHF83382.1"/>
    </source>
</evidence>
<dbReference type="Pfam" id="PF00144">
    <property type="entry name" value="Beta-lactamase"/>
    <property type="match status" value="1"/>
</dbReference>
<dbReference type="PANTHER" id="PTHR46825:SF15">
    <property type="entry name" value="BETA-LACTAMASE-RELATED DOMAIN-CONTAINING PROTEIN"/>
    <property type="match status" value="1"/>
</dbReference>
<dbReference type="AlphaFoldDB" id="A0A919EIP2"/>
<dbReference type="InterPro" id="IPR021860">
    <property type="entry name" value="Peptidase_S12_Pab87-rel_C"/>
</dbReference>
<dbReference type="Gene3D" id="2.40.128.600">
    <property type="match status" value="1"/>
</dbReference>
<dbReference type="PANTHER" id="PTHR46825">
    <property type="entry name" value="D-ALANYL-D-ALANINE-CARBOXYPEPTIDASE/ENDOPEPTIDASE AMPH"/>
    <property type="match status" value="1"/>
</dbReference>
<evidence type="ECO:0000259" key="2">
    <source>
        <dbReference type="Pfam" id="PF00144"/>
    </source>
</evidence>
<name>A0A919EIP2_9GAMM</name>
<feature type="domain" description="Peptidase S12 Pab87-related C-terminal" evidence="3">
    <location>
        <begin position="419"/>
        <end position="522"/>
    </location>
</feature>
<comment type="caution">
    <text evidence="4">The sequence shown here is derived from an EMBL/GenBank/DDBJ whole genome shotgun (WGS) entry which is preliminary data.</text>
</comment>
<organism evidence="4 5">
    <name type="scientific">Thalassotalea marina</name>
    <dbReference type="NCBI Taxonomy" id="1673741"/>
    <lineage>
        <taxon>Bacteria</taxon>
        <taxon>Pseudomonadati</taxon>
        <taxon>Pseudomonadota</taxon>
        <taxon>Gammaproteobacteria</taxon>
        <taxon>Alteromonadales</taxon>
        <taxon>Colwelliaceae</taxon>
        <taxon>Thalassotalea</taxon>
    </lineage>
</organism>
<protein>
    <submittedName>
        <fullName evidence="4">Serine hydrolase</fullName>
    </submittedName>
</protein>
<keyword evidence="5" id="KW-1185">Reference proteome</keyword>
<reference evidence="4" key="1">
    <citation type="journal article" date="2014" name="Int. J. Syst. Evol. Microbiol.">
        <title>Complete genome sequence of Corynebacterium casei LMG S-19264T (=DSM 44701T), isolated from a smear-ripened cheese.</title>
        <authorList>
            <consortium name="US DOE Joint Genome Institute (JGI-PGF)"/>
            <person name="Walter F."/>
            <person name="Albersmeier A."/>
            <person name="Kalinowski J."/>
            <person name="Ruckert C."/>
        </authorList>
    </citation>
    <scope>NUCLEOTIDE SEQUENCE</scope>
    <source>
        <strain evidence="4">KCTC 42731</strain>
    </source>
</reference>
<dbReference type="InterPro" id="IPR012338">
    <property type="entry name" value="Beta-lactam/transpept-like"/>
</dbReference>
<feature type="chain" id="PRO_5037915826" evidence="1">
    <location>
        <begin position="22"/>
        <end position="528"/>
    </location>
</feature>